<sequence length="337" mass="37856">MSTHKRKRSLSEDPVSTDQLHYLKKHTALLREELEGIEETETELETVMQHIINLERLLSNVKKPRYTFSSMTKKDLTRLGVKGQMLVFKSEGLATILGKSNDGDTFNEEVSSLRTRLIDIYAHVNMDYEAGSRMLLDAVLLSIAKISSKRDPETSVAILPEMRLTSSEGTVITNPESKFQAWLTGNVDYGVIRYLDQDDNKARFIGVDASRDGILHLAAGHLFLVEAKRMSDKGLSQHMPEAVGQAMALSEITGSNKVRFCLSNGHSWIFAILLKDEAGNRSYYESTPRYLDKSQTESDLPSSLQHIGGLVALVLQWLSPTDSHPENQLFTLKNWTQ</sequence>
<accession>A0AAW0AU60</accession>
<evidence type="ECO:0000313" key="1">
    <source>
        <dbReference type="EMBL" id="KAK7016123.1"/>
    </source>
</evidence>
<dbReference type="AlphaFoldDB" id="A0AAW0AU60"/>
<dbReference type="EMBL" id="JAWWNJ010000052">
    <property type="protein sequence ID" value="KAK7016123.1"/>
    <property type="molecule type" value="Genomic_DNA"/>
</dbReference>
<reference evidence="1 2" key="1">
    <citation type="journal article" date="2024" name="J Genomics">
        <title>Draft genome sequencing and assembly of Favolaschia claudopus CIRM-BRFM 2984 isolated from oak limbs.</title>
        <authorList>
            <person name="Navarro D."/>
            <person name="Drula E."/>
            <person name="Chaduli D."/>
            <person name="Cazenave R."/>
            <person name="Ahrendt S."/>
            <person name="Wang J."/>
            <person name="Lipzen A."/>
            <person name="Daum C."/>
            <person name="Barry K."/>
            <person name="Grigoriev I.V."/>
            <person name="Favel A."/>
            <person name="Rosso M.N."/>
            <person name="Martin F."/>
        </authorList>
    </citation>
    <scope>NUCLEOTIDE SEQUENCE [LARGE SCALE GENOMIC DNA]</scope>
    <source>
        <strain evidence="1 2">CIRM-BRFM 2984</strain>
    </source>
</reference>
<keyword evidence="2" id="KW-1185">Reference proteome</keyword>
<dbReference type="Proteomes" id="UP001362999">
    <property type="component" value="Unassembled WGS sequence"/>
</dbReference>
<gene>
    <name evidence="1" type="ORF">R3P38DRAFT_2995213</name>
</gene>
<name>A0AAW0AU60_9AGAR</name>
<comment type="caution">
    <text evidence="1">The sequence shown here is derived from an EMBL/GenBank/DDBJ whole genome shotgun (WGS) entry which is preliminary data.</text>
</comment>
<organism evidence="1 2">
    <name type="scientific">Favolaschia claudopus</name>
    <dbReference type="NCBI Taxonomy" id="2862362"/>
    <lineage>
        <taxon>Eukaryota</taxon>
        <taxon>Fungi</taxon>
        <taxon>Dikarya</taxon>
        <taxon>Basidiomycota</taxon>
        <taxon>Agaricomycotina</taxon>
        <taxon>Agaricomycetes</taxon>
        <taxon>Agaricomycetidae</taxon>
        <taxon>Agaricales</taxon>
        <taxon>Marasmiineae</taxon>
        <taxon>Mycenaceae</taxon>
        <taxon>Favolaschia</taxon>
    </lineage>
</organism>
<evidence type="ECO:0000313" key="2">
    <source>
        <dbReference type="Proteomes" id="UP001362999"/>
    </source>
</evidence>
<proteinExistence type="predicted"/>
<protein>
    <submittedName>
        <fullName evidence="1">Uncharacterized protein</fullName>
    </submittedName>
</protein>